<dbReference type="Gene3D" id="2.40.300.10">
    <property type="entry name" value="Head decoration protein D"/>
    <property type="match status" value="1"/>
</dbReference>
<organism evidence="1 2">
    <name type="scientific">Sinorhizobium americanum</name>
    <dbReference type="NCBI Taxonomy" id="194963"/>
    <lineage>
        <taxon>Bacteria</taxon>
        <taxon>Pseudomonadati</taxon>
        <taxon>Pseudomonadota</taxon>
        <taxon>Alphaproteobacteria</taxon>
        <taxon>Hyphomicrobiales</taxon>
        <taxon>Rhizobiaceae</taxon>
        <taxon>Sinorhizobium/Ensifer group</taxon>
        <taxon>Sinorhizobium</taxon>
    </lineage>
</organism>
<gene>
    <name evidence="1" type="ORF">EV184_108205</name>
</gene>
<comment type="caution">
    <text evidence="1">The sequence shown here is derived from an EMBL/GenBank/DDBJ whole genome shotgun (WGS) entry which is preliminary data.</text>
</comment>
<proteinExistence type="predicted"/>
<reference evidence="1 2" key="1">
    <citation type="submission" date="2019-03" db="EMBL/GenBank/DDBJ databases">
        <title>Genomic Encyclopedia of Type Strains, Phase IV (KMG-V): Genome sequencing to study the core and pangenomes of soil and plant-associated prokaryotes.</title>
        <authorList>
            <person name="Whitman W."/>
        </authorList>
    </citation>
    <scope>NUCLEOTIDE SEQUENCE [LARGE SCALE GENOMIC DNA]</scope>
    <source>
        <strain evidence="1 2">23C40</strain>
    </source>
</reference>
<dbReference type="EMBL" id="SLVU01000008">
    <property type="protein sequence ID" value="TCN30331.1"/>
    <property type="molecule type" value="Genomic_DNA"/>
</dbReference>
<dbReference type="AlphaFoldDB" id="A0A4R2BRR9"/>
<dbReference type="InterPro" id="IPR004195">
    <property type="entry name" value="Head_decoration_D"/>
</dbReference>
<dbReference type="RefSeq" id="WP_132075878.1">
    <property type="nucleotide sequence ID" value="NZ_SLVU01000008.1"/>
</dbReference>
<sequence length="125" mass="12759">MPVFTEAAHTAEFILSEANGHRSRESGTLASGQDLAAGTVLQDNGAGKLVAFDADTNTAGDLVDEAVGILLAAGDASDGDIEVAYIARDAEVNLKLLTYPAETTAGGQEADTIASLKLLGIIARD</sequence>
<protein>
    <submittedName>
        <fullName evidence="1">Bacteriophage lambda head decoration protein D</fullName>
    </submittedName>
</protein>
<evidence type="ECO:0000313" key="2">
    <source>
        <dbReference type="Proteomes" id="UP000295043"/>
    </source>
</evidence>
<dbReference type="Proteomes" id="UP000295043">
    <property type="component" value="Unassembled WGS sequence"/>
</dbReference>
<name>A0A4R2BRR9_9HYPH</name>
<dbReference type="Pfam" id="PF02924">
    <property type="entry name" value="HDPD"/>
    <property type="match status" value="1"/>
</dbReference>
<accession>A0A4R2BRR9</accession>
<evidence type="ECO:0000313" key="1">
    <source>
        <dbReference type="EMBL" id="TCN30331.1"/>
    </source>
</evidence>